<gene>
    <name evidence="1" type="ORF">ACH5RR_032450</name>
</gene>
<keyword evidence="2" id="KW-1185">Reference proteome</keyword>
<name>A0ABD2YJ81_9GENT</name>
<protein>
    <submittedName>
        <fullName evidence="1">Uncharacterized protein</fullName>
    </submittedName>
</protein>
<dbReference type="AlphaFoldDB" id="A0ABD2YJ81"/>
<evidence type="ECO:0000313" key="1">
    <source>
        <dbReference type="EMBL" id="KAL3507068.1"/>
    </source>
</evidence>
<dbReference type="Proteomes" id="UP001630127">
    <property type="component" value="Unassembled WGS sequence"/>
</dbReference>
<dbReference type="EMBL" id="JBJUIK010000013">
    <property type="protein sequence ID" value="KAL3507068.1"/>
    <property type="molecule type" value="Genomic_DNA"/>
</dbReference>
<comment type="caution">
    <text evidence="1">The sequence shown here is derived from an EMBL/GenBank/DDBJ whole genome shotgun (WGS) entry which is preliminary data.</text>
</comment>
<reference evidence="1 2" key="1">
    <citation type="submission" date="2024-11" db="EMBL/GenBank/DDBJ databases">
        <title>A near-complete genome assembly of Cinchona calisaya.</title>
        <authorList>
            <person name="Lian D.C."/>
            <person name="Zhao X.W."/>
            <person name="Wei L."/>
        </authorList>
    </citation>
    <scope>NUCLEOTIDE SEQUENCE [LARGE SCALE GENOMIC DNA]</scope>
    <source>
        <tissue evidence="1">Nenye</tissue>
    </source>
</reference>
<sequence length="178" mass="19864">MSLSTSLAAYALSLHQLPLNHFWDHNGSICRSTRGLQDTSKAQHEDVDHSVHLVLQQLNQWCIWSTNEITQLIPIAIYWVIWKARNEAYIIGTIPILNRLFHNIICFLQDAAFVHPFKCSSEAIALANDNGIPLSFAKSKWLIPMLISWSKPSAHELKVNVDGFAAGDLGQMGGGEVC</sequence>
<organism evidence="1 2">
    <name type="scientific">Cinchona calisaya</name>
    <dbReference type="NCBI Taxonomy" id="153742"/>
    <lineage>
        <taxon>Eukaryota</taxon>
        <taxon>Viridiplantae</taxon>
        <taxon>Streptophyta</taxon>
        <taxon>Embryophyta</taxon>
        <taxon>Tracheophyta</taxon>
        <taxon>Spermatophyta</taxon>
        <taxon>Magnoliopsida</taxon>
        <taxon>eudicotyledons</taxon>
        <taxon>Gunneridae</taxon>
        <taxon>Pentapetalae</taxon>
        <taxon>asterids</taxon>
        <taxon>lamiids</taxon>
        <taxon>Gentianales</taxon>
        <taxon>Rubiaceae</taxon>
        <taxon>Cinchonoideae</taxon>
        <taxon>Cinchoneae</taxon>
        <taxon>Cinchona</taxon>
    </lineage>
</organism>
<proteinExistence type="predicted"/>
<evidence type="ECO:0000313" key="2">
    <source>
        <dbReference type="Proteomes" id="UP001630127"/>
    </source>
</evidence>
<accession>A0ABD2YJ81</accession>